<evidence type="ECO:0000313" key="11">
    <source>
        <dbReference type="EnsemblMetazoa" id="KAF7492237.1"/>
    </source>
</evidence>
<evidence type="ECO:0000256" key="8">
    <source>
        <dbReference type="PROSITE-ProRule" id="PRU00175"/>
    </source>
</evidence>
<evidence type="ECO:0000313" key="12">
    <source>
        <dbReference type="Proteomes" id="UP000070412"/>
    </source>
</evidence>
<dbReference type="Gene3D" id="3.30.40.10">
    <property type="entry name" value="Zinc/RING finger domain, C3HC4 (zinc finger)"/>
    <property type="match status" value="1"/>
</dbReference>
<dbReference type="PANTHER" id="PTHR13407:SF0">
    <property type="entry name" value="FI05221P"/>
    <property type="match status" value="1"/>
</dbReference>
<evidence type="ECO:0000256" key="4">
    <source>
        <dbReference type="ARBA" id="ARBA00022771"/>
    </source>
</evidence>
<dbReference type="InterPro" id="IPR001841">
    <property type="entry name" value="Znf_RING"/>
</dbReference>
<keyword evidence="6" id="KW-1133">Transmembrane helix</keyword>
<evidence type="ECO:0000313" key="10">
    <source>
        <dbReference type="EMBL" id="KAF7492237.1"/>
    </source>
</evidence>
<dbReference type="OrthoDB" id="446635at2759"/>
<reference evidence="10" key="2">
    <citation type="submission" date="2020-01" db="EMBL/GenBank/DDBJ databases">
        <authorList>
            <person name="Korhonen P.K.K."/>
            <person name="Guangxu M.G."/>
            <person name="Wang T.W."/>
            <person name="Stroehlein A.J.S."/>
            <person name="Young N.D."/>
            <person name="Ang C.-S.A."/>
            <person name="Fernando D.W.F."/>
            <person name="Lu H.L."/>
            <person name="Taylor S.T."/>
            <person name="Ehtesham M.E.M."/>
            <person name="Najaraj S.H.N."/>
            <person name="Harsha G.H.G."/>
            <person name="Madugundu A.M."/>
            <person name="Renuse S.R."/>
            <person name="Holt D.H."/>
            <person name="Pandey A.P."/>
            <person name="Papenfuss A.P."/>
            <person name="Gasser R.B.G."/>
            <person name="Fischer K.F."/>
        </authorList>
    </citation>
    <scope>NUCLEOTIDE SEQUENCE</scope>
    <source>
        <strain evidence="10">SSS_KF_BRIS2020</strain>
    </source>
</reference>
<evidence type="ECO:0000256" key="3">
    <source>
        <dbReference type="ARBA" id="ARBA00022723"/>
    </source>
</evidence>
<evidence type="ECO:0000256" key="2">
    <source>
        <dbReference type="ARBA" id="ARBA00022692"/>
    </source>
</evidence>
<feature type="domain" description="RING-type" evidence="9">
    <location>
        <begin position="68"/>
        <end position="95"/>
    </location>
</feature>
<dbReference type="SUPFAM" id="SSF57850">
    <property type="entry name" value="RING/U-box"/>
    <property type="match status" value="1"/>
</dbReference>
<dbReference type="Proteomes" id="UP000070412">
    <property type="component" value="Unassembled WGS sequence"/>
</dbReference>
<dbReference type="InterPro" id="IPR040176">
    <property type="entry name" value="RNF121/RNF175"/>
</dbReference>
<proteinExistence type="predicted"/>
<evidence type="ECO:0000256" key="5">
    <source>
        <dbReference type="ARBA" id="ARBA00022833"/>
    </source>
</evidence>
<reference evidence="11" key="3">
    <citation type="submission" date="2022-06" db="UniProtKB">
        <authorList>
            <consortium name="EnsemblMetazoa"/>
        </authorList>
    </citation>
    <scope>IDENTIFICATION</scope>
</reference>
<accession>A0A834VC97</accession>
<dbReference type="GO" id="GO:0000139">
    <property type="term" value="C:Golgi membrane"/>
    <property type="evidence" value="ECO:0007669"/>
    <property type="project" value="TreeGrafter"/>
</dbReference>
<keyword evidence="2" id="KW-0812">Transmembrane</keyword>
<dbReference type="GO" id="GO:0036503">
    <property type="term" value="P:ERAD pathway"/>
    <property type="evidence" value="ECO:0007669"/>
    <property type="project" value="TreeGrafter"/>
</dbReference>
<keyword evidence="3" id="KW-0479">Metal-binding</keyword>
<dbReference type="GO" id="GO:0061630">
    <property type="term" value="F:ubiquitin protein ligase activity"/>
    <property type="evidence" value="ECO:0007669"/>
    <property type="project" value="TreeGrafter"/>
</dbReference>
<reference evidence="12" key="1">
    <citation type="journal article" date="2020" name="PLoS Negl. Trop. Dis.">
        <title>High-quality nuclear genome for Sarcoptes scabiei-A critical resource for a neglected parasite.</title>
        <authorList>
            <person name="Korhonen P.K."/>
            <person name="Gasser R.B."/>
            <person name="Ma G."/>
            <person name="Wang T."/>
            <person name="Stroehlein A.J."/>
            <person name="Young N.D."/>
            <person name="Ang C.S."/>
            <person name="Fernando D.D."/>
            <person name="Lu H.C."/>
            <person name="Taylor S."/>
            <person name="Reynolds S.L."/>
            <person name="Mofiz E."/>
            <person name="Najaraj S.H."/>
            <person name="Gowda H."/>
            <person name="Madugundu A."/>
            <person name="Renuse S."/>
            <person name="Holt D."/>
            <person name="Pandey A."/>
            <person name="Papenfuss A.T."/>
            <person name="Fischer K."/>
        </authorList>
    </citation>
    <scope>NUCLEOTIDE SEQUENCE [LARGE SCALE GENOMIC DNA]</scope>
</reference>
<comment type="subcellular location">
    <subcellularLocation>
        <location evidence="1">Membrane</location>
        <topology evidence="1">Multi-pass membrane protein</topology>
    </subcellularLocation>
</comment>
<gene>
    <name evidence="10" type="ORF">SSS_5655</name>
</gene>
<dbReference type="PANTHER" id="PTHR13407">
    <property type="entry name" value="RNF121 PROTEIN"/>
    <property type="match status" value="1"/>
</dbReference>
<dbReference type="Pfam" id="PF13639">
    <property type="entry name" value="zf-RING_2"/>
    <property type="match status" value="1"/>
</dbReference>
<keyword evidence="4 8" id="KW-0863">Zinc-finger</keyword>
<keyword evidence="5" id="KW-0862">Zinc</keyword>
<evidence type="ECO:0000256" key="1">
    <source>
        <dbReference type="ARBA" id="ARBA00004141"/>
    </source>
</evidence>
<dbReference type="InterPro" id="IPR013083">
    <property type="entry name" value="Znf_RING/FYVE/PHD"/>
</dbReference>
<evidence type="ECO:0000256" key="7">
    <source>
        <dbReference type="ARBA" id="ARBA00023136"/>
    </source>
</evidence>
<dbReference type="AlphaFoldDB" id="A0A834VC97"/>
<evidence type="ECO:0000256" key="6">
    <source>
        <dbReference type="ARBA" id="ARBA00022989"/>
    </source>
</evidence>
<organism evidence="10">
    <name type="scientific">Sarcoptes scabiei</name>
    <name type="common">Itch mite</name>
    <name type="synonym">Acarus scabiei</name>
    <dbReference type="NCBI Taxonomy" id="52283"/>
    <lineage>
        <taxon>Eukaryota</taxon>
        <taxon>Metazoa</taxon>
        <taxon>Ecdysozoa</taxon>
        <taxon>Arthropoda</taxon>
        <taxon>Chelicerata</taxon>
        <taxon>Arachnida</taxon>
        <taxon>Acari</taxon>
        <taxon>Acariformes</taxon>
        <taxon>Sarcoptiformes</taxon>
        <taxon>Astigmata</taxon>
        <taxon>Psoroptidia</taxon>
        <taxon>Sarcoptoidea</taxon>
        <taxon>Sarcoptidae</taxon>
        <taxon>Sarcoptinae</taxon>
        <taxon>Sarcoptes</taxon>
    </lineage>
</organism>
<dbReference type="EMBL" id="WVUK01000056">
    <property type="protein sequence ID" value="KAF7492237.1"/>
    <property type="molecule type" value="Genomic_DNA"/>
</dbReference>
<dbReference type="PROSITE" id="PS50089">
    <property type="entry name" value="ZF_RING_2"/>
    <property type="match status" value="1"/>
</dbReference>
<evidence type="ECO:0000259" key="9">
    <source>
        <dbReference type="PROSITE" id="PS50089"/>
    </source>
</evidence>
<protein>
    <submittedName>
        <fullName evidence="10">RING finger protein</fullName>
    </submittedName>
</protein>
<dbReference type="GO" id="GO:0005789">
    <property type="term" value="C:endoplasmic reticulum membrane"/>
    <property type="evidence" value="ECO:0007669"/>
    <property type="project" value="TreeGrafter"/>
</dbReference>
<dbReference type="EnsemblMetazoa" id="SSS_5655s_mrna">
    <property type="protein sequence ID" value="KAF7492237.1"/>
    <property type="gene ID" value="SSS_5655"/>
</dbReference>
<dbReference type="GO" id="GO:0008270">
    <property type="term" value="F:zinc ion binding"/>
    <property type="evidence" value="ECO:0007669"/>
    <property type="project" value="UniProtKB-KW"/>
</dbReference>
<keyword evidence="12" id="KW-1185">Reference proteome</keyword>
<sequence length="147" mass="16866">MWSTSPWSIIKNSISSSLNHYRHHSDGSMANLIDNNHESDDHSNGSIGANAEQNASIQSSLMEKTYTLTCGHTYHQYCIFGWCLVGKKQLCPFCREKVDLNKLFSSLPFQKPHYLYGNLLDFIRYLIAWQPVILFATQIVNYIFGLE</sequence>
<keyword evidence="7" id="KW-0472">Membrane</keyword>
<name>A0A834VC97_SARSC</name>